<dbReference type="InterPro" id="IPR050287">
    <property type="entry name" value="MTA/SAH_deaminase"/>
</dbReference>
<reference evidence="3 4" key="1">
    <citation type="submission" date="2018-05" db="EMBL/GenBank/DDBJ databases">
        <title>Genomic Encyclopedia of Archaeal and Bacterial Type Strains, Phase II (KMG-II): from individual species to whole genera.</title>
        <authorList>
            <person name="Goeker M."/>
        </authorList>
    </citation>
    <scope>NUCLEOTIDE SEQUENCE [LARGE SCALE GENOMIC DNA]</scope>
    <source>
        <strain evidence="3 4">DSM 45184</strain>
    </source>
</reference>
<evidence type="ECO:0000313" key="4">
    <source>
        <dbReference type="Proteomes" id="UP000245697"/>
    </source>
</evidence>
<dbReference type="Pfam" id="PF01979">
    <property type="entry name" value="Amidohydro_1"/>
    <property type="match status" value="1"/>
</dbReference>
<dbReference type="SUPFAM" id="SSF51338">
    <property type="entry name" value="Composite domain of metallo-dependent hydrolases"/>
    <property type="match status" value="2"/>
</dbReference>
<dbReference type="PANTHER" id="PTHR43794">
    <property type="entry name" value="AMINOHYDROLASE SSNA-RELATED"/>
    <property type="match status" value="1"/>
</dbReference>
<dbReference type="AlphaFoldDB" id="A0A316EGQ4"/>
<feature type="domain" description="Amidohydrolase-related" evidence="2">
    <location>
        <begin position="44"/>
        <end position="355"/>
    </location>
</feature>
<name>A0A316EGQ4_9ACTN</name>
<evidence type="ECO:0000256" key="1">
    <source>
        <dbReference type="ARBA" id="ARBA00022801"/>
    </source>
</evidence>
<keyword evidence="1 3" id="KW-0378">Hydrolase</keyword>
<dbReference type="EMBL" id="QGGR01000035">
    <property type="protein sequence ID" value="PWK31008.1"/>
    <property type="molecule type" value="Genomic_DNA"/>
</dbReference>
<evidence type="ECO:0000259" key="2">
    <source>
        <dbReference type="Pfam" id="PF01979"/>
    </source>
</evidence>
<dbReference type="InterPro" id="IPR006680">
    <property type="entry name" value="Amidohydro-rel"/>
</dbReference>
<dbReference type="RefSeq" id="WP_239170637.1">
    <property type="nucleotide sequence ID" value="NZ_BONA01000091.1"/>
</dbReference>
<dbReference type="InterPro" id="IPR011059">
    <property type="entry name" value="Metal-dep_hydrolase_composite"/>
</dbReference>
<protein>
    <submittedName>
        <fullName evidence="3">Cytosine/adenosine deaminase-related metal-dependent hydrolase</fullName>
    </submittedName>
</protein>
<accession>A0A316EGQ4</accession>
<organism evidence="3 4">
    <name type="scientific">Actinoplanes xinjiangensis</name>
    <dbReference type="NCBI Taxonomy" id="512350"/>
    <lineage>
        <taxon>Bacteria</taxon>
        <taxon>Bacillati</taxon>
        <taxon>Actinomycetota</taxon>
        <taxon>Actinomycetes</taxon>
        <taxon>Micromonosporales</taxon>
        <taxon>Micromonosporaceae</taxon>
        <taxon>Actinoplanes</taxon>
    </lineage>
</organism>
<dbReference type="PANTHER" id="PTHR43794:SF11">
    <property type="entry name" value="AMIDOHYDROLASE-RELATED DOMAIN-CONTAINING PROTEIN"/>
    <property type="match status" value="1"/>
</dbReference>
<gene>
    <name evidence="3" type="ORF">BC793_1355</name>
</gene>
<dbReference type="SUPFAM" id="SSF51556">
    <property type="entry name" value="Metallo-dependent hydrolases"/>
    <property type="match status" value="1"/>
</dbReference>
<sequence>MDLLIRNARLLSGGHADIGIDGGRFVEPHGVPAEVIDATGLVAAPGFVDGHRHVWQAPLRGLGPDMTLPGYFDAVLSRRPTPEQAHLATLLGAAEALDAGITTVLDFCNVIRSPSHAEAVFDAYGVSGIRAVVSHDHPAASRGRVTQAKAVFCTAMGSFDDARGGILLARESGVLATMHTGGGVGQVQALSDAGLLGPHLHLVHLNGLTADEAQLLADSGTGVTITPVVEATMGHGRSPWTTFTEAGGRAGLGTDVAVNAPPDLFEPMRDTLRQHRMATATMHPAADLLATVTIDSARAIGLGDEIGLIEPGRRADLVLLDGLAHLPGDADVTGAVVTCLGVPDVHTVIVDGTVVKRDGRLTVVDLPELRHATRRILSVTS</sequence>
<dbReference type="GO" id="GO:0016810">
    <property type="term" value="F:hydrolase activity, acting on carbon-nitrogen (but not peptide) bonds"/>
    <property type="evidence" value="ECO:0007669"/>
    <property type="project" value="InterPro"/>
</dbReference>
<keyword evidence="4" id="KW-1185">Reference proteome</keyword>
<dbReference type="Proteomes" id="UP000245697">
    <property type="component" value="Unassembled WGS sequence"/>
</dbReference>
<dbReference type="InterPro" id="IPR032466">
    <property type="entry name" value="Metal_Hydrolase"/>
</dbReference>
<proteinExistence type="predicted"/>
<dbReference type="Gene3D" id="3.20.20.140">
    <property type="entry name" value="Metal-dependent hydrolases"/>
    <property type="match status" value="1"/>
</dbReference>
<evidence type="ECO:0000313" key="3">
    <source>
        <dbReference type="EMBL" id="PWK31008.1"/>
    </source>
</evidence>
<comment type="caution">
    <text evidence="3">The sequence shown here is derived from an EMBL/GenBank/DDBJ whole genome shotgun (WGS) entry which is preliminary data.</text>
</comment>
<dbReference type="Gene3D" id="2.30.40.10">
    <property type="entry name" value="Urease, subunit C, domain 1"/>
    <property type="match status" value="1"/>
</dbReference>